<dbReference type="RefSeq" id="XP_009544726.1">
    <property type="nucleotide sequence ID" value="XM_009546431.1"/>
</dbReference>
<proteinExistence type="predicted"/>
<dbReference type="KEGG" id="hir:HETIRDRAFT_412073"/>
<feature type="compositionally biased region" description="Basic and acidic residues" evidence="1">
    <location>
        <begin position="1"/>
        <end position="11"/>
    </location>
</feature>
<accession>W4JU20</accession>
<gene>
    <name evidence="3" type="ORF">HETIRDRAFT_408774</name>
    <name evidence="2" type="ORF">HETIRDRAFT_412073</name>
</gene>
<evidence type="ECO:0000313" key="3">
    <source>
        <dbReference type="EMBL" id="ETW82360.1"/>
    </source>
</evidence>
<keyword evidence="4" id="KW-1185">Reference proteome</keyword>
<dbReference type="RefSeq" id="XP_009551812.1">
    <property type="nucleotide sequence ID" value="XM_009553517.1"/>
</dbReference>
<dbReference type="EMBL" id="KI925464">
    <property type="protein sequence ID" value="ETW76954.1"/>
    <property type="molecule type" value="Genomic_DNA"/>
</dbReference>
<protein>
    <submittedName>
        <fullName evidence="2">Uncharacterized protein</fullName>
    </submittedName>
</protein>
<dbReference type="AlphaFoldDB" id="W4JU20"/>
<dbReference type="Proteomes" id="UP000030671">
    <property type="component" value="Unassembled WGS sequence"/>
</dbReference>
<sequence length="59" mass="6315">MGAEESFKEDGADADVMDVDEKRDSSGGGRGCGESMEQVPRALQLQTVRKNAISSAHFL</sequence>
<dbReference type="KEGG" id="hir:HETIRDRAFT_408774"/>
<dbReference type="GeneID" id="20672993"/>
<name>W4JU20_HETIT</name>
<dbReference type="GeneID" id="20672716"/>
<reference evidence="2 4" key="1">
    <citation type="journal article" date="2012" name="New Phytol.">
        <title>Insight into trade-off between wood decay and parasitism from the genome of a fungal forest pathogen.</title>
        <authorList>
            <person name="Olson A."/>
            <person name="Aerts A."/>
            <person name="Asiegbu F."/>
            <person name="Belbahri L."/>
            <person name="Bouzid O."/>
            <person name="Broberg A."/>
            <person name="Canback B."/>
            <person name="Coutinho P.M."/>
            <person name="Cullen D."/>
            <person name="Dalman K."/>
            <person name="Deflorio G."/>
            <person name="van Diepen L.T."/>
            <person name="Dunand C."/>
            <person name="Duplessis S."/>
            <person name="Durling M."/>
            <person name="Gonthier P."/>
            <person name="Grimwood J."/>
            <person name="Fossdal C.G."/>
            <person name="Hansson D."/>
            <person name="Henrissat B."/>
            <person name="Hietala A."/>
            <person name="Himmelstrand K."/>
            <person name="Hoffmeister D."/>
            <person name="Hogberg N."/>
            <person name="James T.Y."/>
            <person name="Karlsson M."/>
            <person name="Kohler A."/>
            <person name="Kues U."/>
            <person name="Lee Y.H."/>
            <person name="Lin Y.C."/>
            <person name="Lind M."/>
            <person name="Lindquist E."/>
            <person name="Lombard V."/>
            <person name="Lucas S."/>
            <person name="Lunden K."/>
            <person name="Morin E."/>
            <person name="Murat C."/>
            <person name="Park J."/>
            <person name="Raffaello T."/>
            <person name="Rouze P."/>
            <person name="Salamov A."/>
            <person name="Schmutz J."/>
            <person name="Solheim H."/>
            <person name="Stahlberg J."/>
            <person name="Velez H."/>
            <person name="de Vries R.P."/>
            <person name="Wiebenga A."/>
            <person name="Woodward S."/>
            <person name="Yakovlev I."/>
            <person name="Garbelotto M."/>
            <person name="Martin F."/>
            <person name="Grigoriev I.V."/>
            <person name="Stenlid J."/>
        </authorList>
    </citation>
    <scope>NUCLEOTIDE SEQUENCE [LARGE SCALE GENOMIC DNA]</scope>
    <source>
        <strain evidence="2 4">TC 32-1</strain>
    </source>
</reference>
<evidence type="ECO:0000256" key="1">
    <source>
        <dbReference type="SAM" id="MobiDB-lite"/>
    </source>
</evidence>
<evidence type="ECO:0000313" key="4">
    <source>
        <dbReference type="Proteomes" id="UP000030671"/>
    </source>
</evidence>
<dbReference type="EMBL" id="KI925457">
    <property type="protein sequence ID" value="ETW82360.1"/>
    <property type="molecule type" value="Genomic_DNA"/>
</dbReference>
<dbReference type="HOGENOM" id="CLU_3068939_0_0_1"/>
<feature type="region of interest" description="Disordered" evidence="1">
    <location>
        <begin position="1"/>
        <end position="43"/>
    </location>
</feature>
<organism evidence="2 4">
    <name type="scientific">Heterobasidion irregulare (strain TC 32-1)</name>
    <dbReference type="NCBI Taxonomy" id="747525"/>
    <lineage>
        <taxon>Eukaryota</taxon>
        <taxon>Fungi</taxon>
        <taxon>Dikarya</taxon>
        <taxon>Basidiomycota</taxon>
        <taxon>Agaricomycotina</taxon>
        <taxon>Agaricomycetes</taxon>
        <taxon>Russulales</taxon>
        <taxon>Bondarzewiaceae</taxon>
        <taxon>Heterobasidion</taxon>
        <taxon>Heterobasidion annosum species complex</taxon>
    </lineage>
</organism>
<evidence type="ECO:0000313" key="2">
    <source>
        <dbReference type="EMBL" id="ETW76954.1"/>
    </source>
</evidence>